<dbReference type="OrthoDB" id="3262817at2759"/>
<keyword evidence="3" id="KW-1185">Reference proteome</keyword>
<dbReference type="InParanoid" id="A0A2H3DGQ7"/>
<accession>A0A2H3DGQ7</accession>
<gene>
    <name evidence="2" type="ORF">ARMGADRAFT_1017331</name>
</gene>
<reference evidence="3" key="1">
    <citation type="journal article" date="2017" name="Nat. Ecol. Evol.">
        <title>Genome expansion and lineage-specific genetic innovations in the forest pathogenic fungi Armillaria.</title>
        <authorList>
            <person name="Sipos G."/>
            <person name="Prasanna A.N."/>
            <person name="Walter M.C."/>
            <person name="O'Connor E."/>
            <person name="Balint B."/>
            <person name="Krizsan K."/>
            <person name="Kiss B."/>
            <person name="Hess J."/>
            <person name="Varga T."/>
            <person name="Slot J."/>
            <person name="Riley R."/>
            <person name="Boka B."/>
            <person name="Rigling D."/>
            <person name="Barry K."/>
            <person name="Lee J."/>
            <person name="Mihaltcheva S."/>
            <person name="LaButti K."/>
            <person name="Lipzen A."/>
            <person name="Waldron R."/>
            <person name="Moloney N.M."/>
            <person name="Sperisen C."/>
            <person name="Kredics L."/>
            <person name="Vagvoelgyi C."/>
            <person name="Patrignani A."/>
            <person name="Fitzpatrick D."/>
            <person name="Nagy I."/>
            <person name="Doyle S."/>
            <person name="Anderson J.B."/>
            <person name="Grigoriev I.V."/>
            <person name="Gueldener U."/>
            <person name="Muensterkoetter M."/>
            <person name="Nagy L.G."/>
        </authorList>
    </citation>
    <scope>NUCLEOTIDE SEQUENCE [LARGE SCALE GENOMIC DNA]</scope>
    <source>
        <strain evidence="3">Ar21-2</strain>
    </source>
</reference>
<evidence type="ECO:0000313" key="2">
    <source>
        <dbReference type="EMBL" id="PBK86636.1"/>
    </source>
</evidence>
<feature type="region of interest" description="Disordered" evidence="1">
    <location>
        <begin position="134"/>
        <end position="251"/>
    </location>
</feature>
<protein>
    <submittedName>
        <fullName evidence="2">Uncharacterized protein</fullName>
    </submittedName>
</protein>
<dbReference type="Proteomes" id="UP000217790">
    <property type="component" value="Unassembled WGS sequence"/>
</dbReference>
<dbReference type="OMA" id="KTRGRHM"/>
<dbReference type="STRING" id="47427.A0A2H3DGQ7"/>
<dbReference type="AlphaFoldDB" id="A0A2H3DGQ7"/>
<dbReference type="EMBL" id="KZ293683">
    <property type="protein sequence ID" value="PBK86636.1"/>
    <property type="molecule type" value="Genomic_DNA"/>
</dbReference>
<organism evidence="2 3">
    <name type="scientific">Armillaria gallica</name>
    <name type="common">Bulbous honey fungus</name>
    <name type="synonym">Armillaria bulbosa</name>
    <dbReference type="NCBI Taxonomy" id="47427"/>
    <lineage>
        <taxon>Eukaryota</taxon>
        <taxon>Fungi</taxon>
        <taxon>Dikarya</taxon>
        <taxon>Basidiomycota</taxon>
        <taxon>Agaricomycotina</taxon>
        <taxon>Agaricomycetes</taxon>
        <taxon>Agaricomycetidae</taxon>
        <taxon>Agaricales</taxon>
        <taxon>Marasmiineae</taxon>
        <taxon>Physalacriaceae</taxon>
        <taxon>Armillaria</taxon>
    </lineage>
</organism>
<evidence type="ECO:0000313" key="3">
    <source>
        <dbReference type="Proteomes" id="UP000217790"/>
    </source>
</evidence>
<proteinExistence type="predicted"/>
<name>A0A2H3DGQ7_ARMGA</name>
<evidence type="ECO:0000256" key="1">
    <source>
        <dbReference type="SAM" id="MobiDB-lite"/>
    </source>
</evidence>
<sequence>MYMHSTNNSLPKPTENVPVFLVCFEQRTVFMKRRETYEDMINVLRIKFNIPDNVNPILRVSTLEICRGRDIEVDEDAYEAMAPFLDEIKIVLVPRSNDKGKGRCETEDASPALTARRIPTEIKRVASVRTPKAAELFADDDHLTDEGSQDNEDTDATQPPSSSSYESGRSWENVEESDTERRNTRKPFKAEKSMIIVKQELDEIVPPKASEPSGLNTSPAKKERPSGLGARNPSPSKERYEEPGPQDSGEDLDKYFEVTVIGPQDQRAKLRARGRYHVRKILRGVCTSFGIRFETARLIHIVNFVEDGIESMERFECDNDDTMAHCGIKENAQLAVIQREEDDESYEEDDDEE</sequence>
<feature type="compositionally biased region" description="Low complexity" evidence="1">
    <location>
        <begin position="161"/>
        <end position="170"/>
    </location>
</feature>